<evidence type="ECO:0000313" key="3">
    <source>
        <dbReference type="Proteomes" id="UP001172728"/>
    </source>
</evidence>
<reference evidence="2" key="1">
    <citation type="submission" date="2023-06" db="EMBL/GenBank/DDBJ databases">
        <title>Sysu t00192.</title>
        <authorList>
            <person name="Gao L."/>
            <person name="Fang B.-Z."/>
            <person name="Li W.-J."/>
        </authorList>
    </citation>
    <scope>NUCLEOTIDE SEQUENCE</scope>
    <source>
        <strain evidence="2">SYSU T00192</strain>
    </source>
</reference>
<protein>
    <recommendedName>
        <fullName evidence="4">PH domain-containing protein</fullName>
    </recommendedName>
</protein>
<comment type="caution">
    <text evidence="2">The sequence shown here is derived from an EMBL/GenBank/DDBJ whole genome shotgun (WGS) entry which is preliminary data.</text>
</comment>
<sequence>MEIYRARSSALWGWVAIAIGAVVAVVHVSSVGFAYAHGGLGLGAALALFGWAAFLRPHVAAGEDRVEFHNVTQVATVPFARLSDLGTRWSLEAVGDDGRTVGAFAAPAPGASASRRHERAAEGGSIDKAEYARAGDVPGTPSGDAAALVHEAWDAWRAAGGATGGEGPSIVRTLDWVGATAVAAGTILAIWGLFF</sequence>
<name>A0ABT8G935_9MICO</name>
<evidence type="ECO:0000313" key="2">
    <source>
        <dbReference type="EMBL" id="MDN4475652.1"/>
    </source>
</evidence>
<keyword evidence="1" id="KW-1133">Transmembrane helix</keyword>
<dbReference type="EMBL" id="JAUHPW010000004">
    <property type="protein sequence ID" value="MDN4475652.1"/>
    <property type="molecule type" value="Genomic_DNA"/>
</dbReference>
<keyword evidence="1" id="KW-0812">Transmembrane</keyword>
<feature type="transmembrane region" description="Helical" evidence="1">
    <location>
        <begin position="176"/>
        <end position="194"/>
    </location>
</feature>
<gene>
    <name evidence="2" type="ORF">QQX09_07275</name>
</gene>
<dbReference type="RefSeq" id="WP_301132895.1">
    <property type="nucleotide sequence ID" value="NZ_JAUHPW010000004.1"/>
</dbReference>
<organism evidence="2 3">
    <name type="scientific">Demequina litoralis</name>
    <dbReference type="NCBI Taxonomy" id="3051660"/>
    <lineage>
        <taxon>Bacteria</taxon>
        <taxon>Bacillati</taxon>
        <taxon>Actinomycetota</taxon>
        <taxon>Actinomycetes</taxon>
        <taxon>Micrococcales</taxon>
        <taxon>Demequinaceae</taxon>
        <taxon>Demequina</taxon>
    </lineage>
</organism>
<evidence type="ECO:0008006" key="4">
    <source>
        <dbReference type="Google" id="ProtNLM"/>
    </source>
</evidence>
<accession>A0ABT8G935</accession>
<feature type="transmembrane region" description="Helical" evidence="1">
    <location>
        <begin position="35"/>
        <end position="55"/>
    </location>
</feature>
<keyword evidence="1" id="KW-0472">Membrane</keyword>
<evidence type="ECO:0000256" key="1">
    <source>
        <dbReference type="SAM" id="Phobius"/>
    </source>
</evidence>
<feature type="transmembrane region" description="Helical" evidence="1">
    <location>
        <begin position="12"/>
        <end position="29"/>
    </location>
</feature>
<proteinExistence type="predicted"/>
<dbReference type="Proteomes" id="UP001172728">
    <property type="component" value="Unassembled WGS sequence"/>
</dbReference>
<keyword evidence="3" id="KW-1185">Reference proteome</keyword>